<accession>A0A6M3IUU8</accession>
<evidence type="ECO:0000313" key="2">
    <source>
        <dbReference type="EMBL" id="QJA60837.1"/>
    </source>
</evidence>
<dbReference type="AlphaFoldDB" id="A0A6M3IUU8"/>
<sequence>MNTELIKYESVYKIVNDYMQAVDRIKSAYTLLFEAQMLLESVIKYAHVLPRSGLSDYDFKQVLNQVKSDAWKGILDKTNARKFMTNKRYEEFLKSLEKPEDIPDLTIETVMGFVQNLVESAPDMLLEFIKETFNWLHPGIWSTNKYKTNEKNKYEIKEKIIKESMFTSRWSGSMDLSYYQEQNLRAMDSAFHLMDGKGIPKEGSAYFAINEAVQKNESMDAETNYFVFRWYKNGNCHIKFKRMDLVGKMNQIAGENILKGM</sequence>
<dbReference type="EMBL" id="MT141422">
    <property type="protein sequence ID" value="QJA60837.1"/>
    <property type="molecule type" value="Genomic_DNA"/>
</dbReference>
<dbReference type="Pfam" id="PF13708">
    <property type="entry name" value="DUF4942"/>
    <property type="match status" value="1"/>
</dbReference>
<organism evidence="2">
    <name type="scientific">viral metagenome</name>
    <dbReference type="NCBI Taxonomy" id="1070528"/>
    <lineage>
        <taxon>unclassified sequences</taxon>
        <taxon>metagenomes</taxon>
        <taxon>organismal metagenomes</taxon>
    </lineage>
</organism>
<gene>
    <name evidence="2" type="ORF">MM415B01042_0012</name>
</gene>
<dbReference type="InterPro" id="IPR031339">
    <property type="entry name" value="DUF4942"/>
</dbReference>
<evidence type="ECO:0000259" key="1">
    <source>
        <dbReference type="Pfam" id="PF13708"/>
    </source>
</evidence>
<reference evidence="2" key="1">
    <citation type="submission" date="2020-03" db="EMBL/GenBank/DDBJ databases">
        <title>The deep terrestrial virosphere.</title>
        <authorList>
            <person name="Holmfeldt K."/>
            <person name="Nilsson E."/>
            <person name="Simone D."/>
            <person name="Lopez-Fernandez M."/>
            <person name="Wu X."/>
            <person name="de Brujin I."/>
            <person name="Lundin D."/>
            <person name="Andersson A."/>
            <person name="Bertilsson S."/>
            <person name="Dopson M."/>
        </authorList>
    </citation>
    <scope>NUCLEOTIDE SEQUENCE</scope>
    <source>
        <strain evidence="2">MM415B01042</strain>
    </source>
</reference>
<protein>
    <recommendedName>
        <fullName evidence="1">DUF4942 domain-containing protein</fullName>
    </recommendedName>
</protein>
<name>A0A6M3IUU8_9ZZZZ</name>
<proteinExistence type="predicted"/>
<feature type="domain" description="DUF4942" evidence="1">
    <location>
        <begin position="64"/>
        <end position="256"/>
    </location>
</feature>